<reference evidence="2" key="1">
    <citation type="journal article" date="2017" name="Front. Plant Sci.">
        <title>Climate Clever Clovers: New Paradigm to Reduce the Environmental Footprint of Ruminants by Breeding Low Methanogenic Forages Utilizing Haplotype Variation.</title>
        <authorList>
            <person name="Kaur P."/>
            <person name="Appels R."/>
            <person name="Bayer P.E."/>
            <person name="Keeble-Gagnere G."/>
            <person name="Wang J."/>
            <person name="Hirakawa H."/>
            <person name="Shirasawa K."/>
            <person name="Vercoe P."/>
            <person name="Stefanova K."/>
            <person name="Durmic Z."/>
            <person name="Nichols P."/>
            <person name="Revell C."/>
            <person name="Isobe S.N."/>
            <person name="Edwards D."/>
            <person name="Erskine W."/>
        </authorList>
    </citation>
    <scope>NUCLEOTIDE SEQUENCE [LARGE SCALE GENOMIC DNA]</scope>
    <source>
        <strain evidence="2">cv. Daliak</strain>
    </source>
</reference>
<protein>
    <submittedName>
        <fullName evidence="1">Uncharacterized protein</fullName>
    </submittedName>
</protein>
<name>A0A2Z6N214_TRISU</name>
<gene>
    <name evidence="1" type="ORF">TSUD_67470</name>
</gene>
<dbReference type="Proteomes" id="UP000242715">
    <property type="component" value="Unassembled WGS sequence"/>
</dbReference>
<keyword evidence="2" id="KW-1185">Reference proteome</keyword>
<evidence type="ECO:0000313" key="1">
    <source>
        <dbReference type="EMBL" id="GAU38884.1"/>
    </source>
</evidence>
<proteinExistence type="predicted"/>
<dbReference type="AlphaFoldDB" id="A0A2Z6N214"/>
<organism evidence="1 2">
    <name type="scientific">Trifolium subterraneum</name>
    <name type="common">Subterranean clover</name>
    <dbReference type="NCBI Taxonomy" id="3900"/>
    <lineage>
        <taxon>Eukaryota</taxon>
        <taxon>Viridiplantae</taxon>
        <taxon>Streptophyta</taxon>
        <taxon>Embryophyta</taxon>
        <taxon>Tracheophyta</taxon>
        <taxon>Spermatophyta</taxon>
        <taxon>Magnoliopsida</taxon>
        <taxon>eudicotyledons</taxon>
        <taxon>Gunneridae</taxon>
        <taxon>Pentapetalae</taxon>
        <taxon>rosids</taxon>
        <taxon>fabids</taxon>
        <taxon>Fabales</taxon>
        <taxon>Fabaceae</taxon>
        <taxon>Papilionoideae</taxon>
        <taxon>50 kb inversion clade</taxon>
        <taxon>NPAAA clade</taxon>
        <taxon>Hologalegina</taxon>
        <taxon>IRL clade</taxon>
        <taxon>Trifolieae</taxon>
        <taxon>Trifolium</taxon>
    </lineage>
</organism>
<dbReference type="EMBL" id="DF973735">
    <property type="protein sequence ID" value="GAU38884.1"/>
    <property type="molecule type" value="Genomic_DNA"/>
</dbReference>
<accession>A0A2Z6N214</accession>
<dbReference type="OrthoDB" id="10533100at2759"/>
<evidence type="ECO:0000313" key="2">
    <source>
        <dbReference type="Proteomes" id="UP000242715"/>
    </source>
</evidence>
<sequence length="179" mass="20836">MLKFKFSTKEAADEMLIFMFIGLFKQISPFKMIEDLPNIKVSESAHLLDFFYDMIVPKLETEHNVTIDVEIQQEEEQDHKGDDENSKGDSSYVKQSFNELWKILSKLNKGPMKLLKRALVSRPLKLLVKFPWKIITNLPGGKLLKQPLESIFSPKEKGDEENQENETSVMPWIVFNEEE</sequence>